<evidence type="ECO:0000313" key="3">
    <source>
        <dbReference type="EMBL" id="KNB10402.1"/>
    </source>
</evidence>
<evidence type="ECO:0000256" key="1">
    <source>
        <dbReference type="SAM" id="Coils"/>
    </source>
</evidence>
<feature type="coiled-coil region" evidence="1">
    <location>
        <begin position="248"/>
        <end position="275"/>
    </location>
</feature>
<feature type="region of interest" description="Disordered" evidence="2">
    <location>
        <begin position="142"/>
        <end position="229"/>
    </location>
</feature>
<feature type="compositionally biased region" description="Acidic residues" evidence="2">
    <location>
        <begin position="178"/>
        <end position="229"/>
    </location>
</feature>
<accession>A0A0J9WQ97</accession>
<protein>
    <submittedName>
        <fullName evidence="3">Uncharacterized protein</fullName>
    </submittedName>
</protein>
<dbReference type="GeneID" id="28961047"/>
<organism evidence="3 4">
    <name type="scientific">Fusarium oxysporum f. sp. lycopersici (strain 4287 / CBS 123668 / FGSC 9935 / NRRL 34936)</name>
    <name type="common">Fusarium vascular wilt of tomato</name>
    <dbReference type="NCBI Taxonomy" id="426428"/>
    <lineage>
        <taxon>Eukaryota</taxon>
        <taxon>Fungi</taxon>
        <taxon>Dikarya</taxon>
        <taxon>Ascomycota</taxon>
        <taxon>Pezizomycotina</taxon>
        <taxon>Sordariomycetes</taxon>
        <taxon>Hypocreomycetidae</taxon>
        <taxon>Hypocreales</taxon>
        <taxon>Nectriaceae</taxon>
        <taxon>Fusarium</taxon>
        <taxon>Fusarium oxysporum species complex</taxon>
    </lineage>
</organism>
<reference evidence="3" key="1">
    <citation type="submission" date="2007-04" db="EMBL/GenBank/DDBJ databases">
        <authorList>
            <consortium name="The Broad Institute Genome Sequencing Platform"/>
            <person name="Birren B."/>
            <person name="Lander E."/>
            <person name="Galagan J."/>
            <person name="Nusbaum C."/>
            <person name="Devon K."/>
            <person name="Ma L.-J."/>
            <person name="Jaffe D."/>
            <person name="Butler J."/>
            <person name="Alvarez P."/>
            <person name="Gnerre S."/>
            <person name="Grabherr M."/>
            <person name="Kleber M."/>
            <person name="Mauceli E."/>
            <person name="Brockman W."/>
            <person name="MacCallum I.A."/>
            <person name="Young S."/>
            <person name="LaButti K."/>
            <person name="DeCaprio D."/>
            <person name="Crawford M."/>
            <person name="Koehrsen M."/>
            <person name="Engels R."/>
            <person name="Montgomery P."/>
            <person name="Pearson M."/>
            <person name="Howarth C."/>
            <person name="Larson L."/>
            <person name="White J."/>
            <person name="O'Leary S."/>
            <person name="Kodira C."/>
            <person name="Zeng Q."/>
            <person name="Yandava C."/>
            <person name="Alvarado L."/>
            <person name="Kistler C."/>
            <person name="Shim W.-B."/>
            <person name="Kang S."/>
            <person name="Woloshuk C."/>
        </authorList>
    </citation>
    <scope>NUCLEOTIDE SEQUENCE</scope>
    <source>
        <strain evidence="3">4287</strain>
    </source>
</reference>
<dbReference type="VEuPathDB" id="FungiDB:FOXG_20341"/>
<dbReference type="EMBL" id="DS231708">
    <property type="protein sequence ID" value="KNB10402.1"/>
    <property type="molecule type" value="Genomic_DNA"/>
</dbReference>
<feature type="compositionally biased region" description="Basic and acidic residues" evidence="2">
    <location>
        <begin position="168"/>
        <end position="177"/>
    </location>
</feature>
<gene>
    <name evidence="3" type="ORF">FOXG_20341</name>
</gene>
<dbReference type="Proteomes" id="UP000009097">
    <property type="component" value="Unassembled WGS sequence"/>
</dbReference>
<keyword evidence="1" id="KW-0175">Coiled coil</keyword>
<name>A0A0J9WQ97_FUSO4</name>
<feature type="region of interest" description="Disordered" evidence="2">
    <location>
        <begin position="313"/>
        <end position="344"/>
    </location>
</feature>
<proteinExistence type="predicted"/>
<feature type="compositionally biased region" description="Acidic residues" evidence="2">
    <location>
        <begin position="158"/>
        <end position="167"/>
    </location>
</feature>
<dbReference type="AlphaFoldDB" id="A0A0J9WQ97"/>
<dbReference type="KEGG" id="fox:FOXG_20341"/>
<sequence>MSESRSPRPKRAAALRANERILEPELLWKAFEKAKPRMCGQAAKKAIEAMEFHRQCPDYESPSKHLFYIRIKGKGRIDDPELYYYPYLLVLQAIWPYSEHVQTIAKAFARYWGVPDMWRGPEHYPMLNDRDREMELFMGLKPRETEAREDESSAGNGEDNEEDEEDVKQENEEKREQEQEDEQGEEQDEEQEHEQEQQLEGEQNEDDEEQEEQQDEGDEGTIPDISDIDAITDIDKLDKLESILEVRENKLMYQIQETKERVRKVQENKRDLYRKKSSASKKAAERLQVRLDAERMVSDHWATKEREYIKKLERSSVTSSVISPPPEQESERPAKRQRAAGQKE</sequence>
<reference evidence="3" key="2">
    <citation type="journal article" date="2010" name="Nature">
        <title>Comparative genomics reveals mobile pathogenicity chromosomes in Fusarium.</title>
        <authorList>
            <person name="Ma L.J."/>
            <person name="van der Does H.C."/>
            <person name="Borkovich K.A."/>
            <person name="Coleman J.J."/>
            <person name="Daboussi M.J."/>
            <person name="Di Pietro A."/>
            <person name="Dufresne M."/>
            <person name="Freitag M."/>
            <person name="Grabherr M."/>
            <person name="Henrissat B."/>
            <person name="Houterman P.M."/>
            <person name="Kang S."/>
            <person name="Shim W.B."/>
            <person name="Woloshuk C."/>
            <person name="Xie X."/>
            <person name="Xu J.R."/>
            <person name="Antoniw J."/>
            <person name="Baker S.E."/>
            <person name="Bluhm B.H."/>
            <person name="Breakspear A."/>
            <person name="Brown D.W."/>
            <person name="Butchko R.A."/>
            <person name="Chapman S."/>
            <person name="Coulson R."/>
            <person name="Coutinho P.M."/>
            <person name="Danchin E.G."/>
            <person name="Diener A."/>
            <person name="Gale L.R."/>
            <person name="Gardiner D.M."/>
            <person name="Goff S."/>
            <person name="Hammond-Kosack K.E."/>
            <person name="Hilburn K."/>
            <person name="Hua-Van A."/>
            <person name="Jonkers W."/>
            <person name="Kazan K."/>
            <person name="Kodira C.D."/>
            <person name="Koehrsen M."/>
            <person name="Kumar L."/>
            <person name="Lee Y.H."/>
            <person name="Li L."/>
            <person name="Manners J.M."/>
            <person name="Miranda-Saavedra D."/>
            <person name="Mukherjee M."/>
            <person name="Park G."/>
            <person name="Park J."/>
            <person name="Park S.Y."/>
            <person name="Proctor R.H."/>
            <person name="Regev A."/>
            <person name="Ruiz-Roldan M.C."/>
            <person name="Sain D."/>
            <person name="Sakthikumar S."/>
            <person name="Sykes S."/>
            <person name="Schwartz D.C."/>
            <person name="Turgeon B.G."/>
            <person name="Wapinski I."/>
            <person name="Yoder O."/>
            <person name="Young S."/>
            <person name="Zeng Q."/>
            <person name="Zhou S."/>
            <person name="Galagan J."/>
            <person name="Cuomo C.A."/>
            <person name="Kistler H.C."/>
            <person name="Rep M."/>
        </authorList>
    </citation>
    <scope>NUCLEOTIDE SEQUENCE [LARGE SCALE GENOMIC DNA]</scope>
    <source>
        <strain evidence="3">4287</strain>
    </source>
</reference>
<evidence type="ECO:0000256" key="2">
    <source>
        <dbReference type="SAM" id="MobiDB-lite"/>
    </source>
</evidence>
<dbReference type="OrthoDB" id="5078714at2759"/>
<dbReference type="RefSeq" id="XP_018248447.1">
    <property type="nucleotide sequence ID" value="XM_018400624.1"/>
</dbReference>
<evidence type="ECO:0000313" key="4">
    <source>
        <dbReference type="Proteomes" id="UP000009097"/>
    </source>
</evidence>